<name>A0A914X8P9_9BILA</name>
<feature type="transmembrane region" description="Helical" evidence="2">
    <location>
        <begin position="160"/>
        <end position="181"/>
    </location>
</feature>
<keyword evidence="2" id="KW-0472">Membrane</keyword>
<keyword evidence="2" id="KW-0812">Transmembrane</keyword>
<feature type="region of interest" description="Disordered" evidence="1">
    <location>
        <begin position="48"/>
        <end position="70"/>
    </location>
</feature>
<evidence type="ECO:0000313" key="4">
    <source>
        <dbReference type="WBParaSite" id="PSAMB.scaffold7015size8409.g29486.t1"/>
    </source>
</evidence>
<keyword evidence="3" id="KW-1185">Reference proteome</keyword>
<accession>A0A914X8P9</accession>
<protein>
    <submittedName>
        <fullName evidence="4">Synaptotagmin</fullName>
    </submittedName>
</protein>
<proteinExistence type="predicted"/>
<evidence type="ECO:0000256" key="2">
    <source>
        <dbReference type="SAM" id="Phobius"/>
    </source>
</evidence>
<sequence>MEARERVRVFVAAAEELKGFDDRRNMAERRPVAGRLTTALPPAASRAVLASHPPRIDRRPSAARPSSRSKIPAPFCFTARRLASLNMVKIEEDEGAKEQVPVEQPQEADFDDMVARTSFRPTHAPTPAGPSMADKAADKMKDLAVDLKKKVMAETGLPEWGFVFLGIICVLILLCCAYCCVRRFFAKKRHGKDGAPKGKGGFKGFFSKGTDLLPGGVKDKVGTMP</sequence>
<reference evidence="4" key="1">
    <citation type="submission" date="2022-11" db="UniProtKB">
        <authorList>
            <consortium name="WormBaseParasite"/>
        </authorList>
    </citation>
    <scope>IDENTIFICATION</scope>
</reference>
<dbReference type="AlphaFoldDB" id="A0A914X8P9"/>
<organism evidence="3 4">
    <name type="scientific">Plectus sambesii</name>
    <dbReference type="NCBI Taxonomy" id="2011161"/>
    <lineage>
        <taxon>Eukaryota</taxon>
        <taxon>Metazoa</taxon>
        <taxon>Ecdysozoa</taxon>
        <taxon>Nematoda</taxon>
        <taxon>Chromadorea</taxon>
        <taxon>Plectida</taxon>
        <taxon>Plectina</taxon>
        <taxon>Plectoidea</taxon>
        <taxon>Plectidae</taxon>
        <taxon>Plectus</taxon>
    </lineage>
</organism>
<evidence type="ECO:0000256" key="1">
    <source>
        <dbReference type="SAM" id="MobiDB-lite"/>
    </source>
</evidence>
<evidence type="ECO:0000313" key="3">
    <source>
        <dbReference type="Proteomes" id="UP000887566"/>
    </source>
</evidence>
<dbReference type="WBParaSite" id="PSAMB.scaffold7015size8409.g29486.t1">
    <property type="protein sequence ID" value="PSAMB.scaffold7015size8409.g29486.t1"/>
    <property type="gene ID" value="PSAMB.scaffold7015size8409.g29486"/>
</dbReference>
<dbReference type="Proteomes" id="UP000887566">
    <property type="component" value="Unplaced"/>
</dbReference>
<keyword evidence="2" id="KW-1133">Transmembrane helix</keyword>